<dbReference type="EC" id="1.14.13.168" evidence="1"/>
<evidence type="ECO:0000313" key="1">
    <source>
        <dbReference type="EMBL" id="KAH7671056.1"/>
    </source>
</evidence>
<comment type="caution">
    <text evidence="1">The sequence shown here is derived from an EMBL/GenBank/DDBJ whole genome shotgun (WGS) entry which is preliminary data.</text>
</comment>
<dbReference type="Proteomes" id="UP000827976">
    <property type="component" value="Chromosome 10"/>
</dbReference>
<accession>A0ACB7VBX5</accession>
<sequence>MGELEKEVIIVGGGPAGLATAACLQKQSISSMVILEREACTCSTWKIKTYDRVNLHLGKDFCTLPHFPHKKGTPVFISKSRFIDYLDEYVEFFDLKTMFNMNVISATFDADDGKWQLVSKNTFTEEIYMYKSKFIVVATGENAMKMIPEIFGLSTFPGEIIHSSEYKSPVKFAGKNVLVVGSGNSGMEIAYDLANSGVKTSILIRSPFHVLTREMVYAGMLLLKFLPIEFVDKVMIGLSKDYFGELSEYGIIMPEKGPFIIKATTGRSAVIDVGTIDSIKDGLIKVFKTTIEKIEGDEVVFCDGRSECFDAIIFATGYKSTAHKWLKDGELLNEEGFPKQSFPNHWKGKNGVYCAGLSKRGLAGIATDAENIAKDISTILMSN</sequence>
<name>A0ACB7VBX5_DIOAL</name>
<keyword evidence="1" id="KW-0503">Monooxygenase</keyword>
<reference evidence="2" key="1">
    <citation type="journal article" date="2022" name="Nat. Commun.">
        <title>Chromosome evolution and the genetic basis of agronomically important traits in greater yam.</title>
        <authorList>
            <person name="Bredeson J.V."/>
            <person name="Lyons J.B."/>
            <person name="Oniyinde I.O."/>
            <person name="Okereke N.R."/>
            <person name="Kolade O."/>
            <person name="Nnabue I."/>
            <person name="Nwadili C.O."/>
            <person name="Hribova E."/>
            <person name="Parker M."/>
            <person name="Nwogha J."/>
            <person name="Shu S."/>
            <person name="Carlson J."/>
            <person name="Kariba R."/>
            <person name="Muthemba S."/>
            <person name="Knop K."/>
            <person name="Barton G.J."/>
            <person name="Sherwood A.V."/>
            <person name="Lopez-Montes A."/>
            <person name="Asiedu R."/>
            <person name="Jamnadass R."/>
            <person name="Muchugi A."/>
            <person name="Goodstein D."/>
            <person name="Egesi C.N."/>
            <person name="Featherston J."/>
            <person name="Asfaw A."/>
            <person name="Simpson G.G."/>
            <person name="Dolezel J."/>
            <person name="Hendre P.S."/>
            <person name="Van Deynze A."/>
            <person name="Kumar P.L."/>
            <person name="Obidiegwu J.E."/>
            <person name="Bhattacharjee R."/>
            <person name="Rokhsar D.S."/>
        </authorList>
    </citation>
    <scope>NUCLEOTIDE SEQUENCE [LARGE SCALE GENOMIC DNA]</scope>
    <source>
        <strain evidence="2">cv. TDa95/00328</strain>
    </source>
</reference>
<organism evidence="1 2">
    <name type="scientific">Dioscorea alata</name>
    <name type="common">Purple yam</name>
    <dbReference type="NCBI Taxonomy" id="55571"/>
    <lineage>
        <taxon>Eukaryota</taxon>
        <taxon>Viridiplantae</taxon>
        <taxon>Streptophyta</taxon>
        <taxon>Embryophyta</taxon>
        <taxon>Tracheophyta</taxon>
        <taxon>Spermatophyta</taxon>
        <taxon>Magnoliopsida</taxon>
        <taxon>Liliopsida</taxon>
        <taxon>Dioscoreales</taxon>
        <taxon>Dioscoreaceae</taxon>
        <taxon>Dioscorea</taxon>
    </lineage>
</organism>
<evidence type="ECO:0000313" key="2">
    <source>
        <dbReference type="Proteomes" id="UP000827976"/>
    </source>
</evidence>
<protein>
    <submittedName>
        <fullName evidence="1">Indole-3-pyruvate monooxygenase protein</fullName>
        <ecNumber evidence="1">1.14.13.168</ecNumber>
    </submittedName>
</protein>
<dbReference type="EMBL" id="CM037020">
    <property type="protein sequence ID" value="KAH7671056.1"/>
    <property type="molecule type" value="Genomic_DNA"/>
</dbReference>
<proteinExistence type="predicted"/>
<gene>
    <name evidence="1" type="ORF">IHE45_10G068500</name>
</gene>
<keyword evidence="2" id="KW-1185">Reference proteome</keyword>
<keyword evidence="1" id="KW-0560">Oxidoreductase</keyword>